<sequence>MKTINLEQLKRLNFINENAAMPASGTILGVDDLPTKVSIMLESKVLEIIPAFTDYNMEQPKKKEKLMEQSDAGKRLDVIFHFATPQTFWEEGYTLFDRNGNEIPKDTPNVFPVCDTADSYWRIFSDLVLTNVQIHEFESVQEYAQTIGNSMLLSRGLNNVEKVGYAALATGNDAYKAVFEFAKRNNVPMNTAQLYLDLQLRPLTTALMMLGKEPKTVPTLGRTPEEAQELFKQATLTFSKGGARSRYIPRVLNRLLNIQKYEYGFLMEGLRTIPANEIAMGELQRCADKEYCIMETLSAWLTDLKREQPKKAA</sequence>
<accession>A0A120A4A8</accession>
<evidence type="ECO:0000313" key="2">
    <source>
        <dbReference type="Proteomes" id="UP000448877"/>
    </source>
</evidence>
<proteinExistence type="predicted"/>
<protein>
    <submittedName>
        <fullName evidence="1">Uncharacterized protein</fullName>
    </submittedName>
</protein>
<gene>
    <name evidence="1" type="ORF">F2Y81_01185</name>
</gene>
<evidence type="ECO:0000313" key="1">
    <source>
        <dbReference type="EMBL" id="KAA5423788.1"/>
    </source>
</evidence>
<organism evidence="1 2">
    <name type="scientific">Bacteroides cellulosilyticus</name>
    <dbReference type="NCBI Taxonomy" id="246787"/>
    <lineage>
        <taxon>Bacteria</taxon>
        <taxon>Pseudomonadati</taxon>
        <taxon>Bacteroidota</taxon>
        <taxon>Bacteroidia</taxon>
        <taxon>Bacteroidales</taxon>
        <taxon>Bacteroidaceae</taxon>
        <taxon>Bacteroides</taxon>
    </lineage>
</organism>
<reference evidence="1 2" key="1">
    <citation type="journal article" date="2019" name="Nat. Med.">
        <title>A library of human gut bacterial isolates paired with longitudinal multiomics data enables mechanistic microbiome research.</title>
        <authorList>
            <person name="Poyet M."/>
            <person name="Groussin M."/>
            <person name="Gibbons S.M."/>
            <person name="Avila-Pacheco J."/>
            <person name="Jiang X."/>
            <person name="Kearney S.M."/>
            <person name="Perrotta A.R."/>
            <person name="Berdy B."/>
            <person name="Zhao S."/>
            <person name="Lieberman T.D."/>
            <person name="Swanson P.K."/>
            <person name="Smith M."/>
            <person name="Roesemann S."/>
            <person name="Alexander J.E."/>
            <person name="Rich S.A."/>
            <person name="Livny J."/>
            <person name="Vlamakis H."/>
            <person name="Clish C."/>
            <person name="Bullock K."/>
            <person name="Deik A."/>
            <person name="Scott J."/>
            <person name="Pierce K.A."/>
            <person name="Xavier R.J."/>
            <person name="Alm E.J."/>
        </authorList>
    </citation>
    <scope>NUCLEOTIDE SEQUENCE [LARGE SCALE GENOMIC DNA]</scope>
    <source>
        <strain evidence="1 2">BIOML-A6</strain>
    </source>
</reference>
<dbReference type="AlphaFoldDB" id="A0A120A4A8"/>
<dbReference type="EMBL" id="VVYV01000001">
    <property type="protein sequence ID" value="KAA5423788.1"/>
    <property type="molecule type" value="Genomic_DNA"/>
</dbReference>
<comment type="caution">
    <text evidence="1">The sequence shown here is derived from an EMBL/GenBank/DDBJ whole genome shotgun (WGS) entry which is preliminary data.</text>
</comment>
<dbReference type="Proteomes" id="UP000448877">
    <property type="component" value="Unassembled WGS sequence"/>
</dbReference>
<name>A0A120A4A8_9BACE</name>
<dbReference type="RefSeq" id="WP_007215406.1">
    <property type="nucleotide sequence ID" value="NZ_CABMLT010000008.1"/>
</dbReference>